<feature type="transmembrane region" description="Helical" evidence="1">
    <location>
        <begin position="39"/>
        <end position="63"/>
    </location>
</feature>
<evidence type="ECO:0000256" key="1">
    <source>
        <dbReference type="SAM" id="Phobius"/>
    </source>
</evidence>
<dbReference type="Proteomes" id="UP001279734">
    <property type="component" value="Unassembled WGS sequence"/>
</dbReference>
<keyword evidence="1" id="KW-0472">Membrane</keyword>
<gene>
    <name evidence="2" type="ORF">Nepgr_025814</name>
</gene>
<accession>A0AAD3Y1W7</accession>
<dbReference type="EMBL" id="BSYO01000027">
    <property type="protein sequence ID" value="GMH23971.1"/>
    <property type="molecule type" value="Genomic_DNA"/>
</dbReference>
<feature type="transmembrane region" description="Helical" evidence="1">
    <location>
        <begin position="124"/>
        <end position="149"/>
    </location>
</feature>
<keyword evidence="1" id="KW-0812">Transmembrane</keyword>
<name>A0AAD3Y1W7_NEPGR</name>
<reference evidence="2" key="1">
    <citation type="submission" date="2023-05" db="EMBL/GenBank/DDBJ databases">
        <title>Nepenthes gracilis genome sequencing.</title>
        <authorList>
            <person name="Fukushima K."/>
        </authorList>
    </citation>
    <scope>NUCLEOTIDE SEQUENCE</scope>
    <source>
        <strain evidence="2">SING2019-196</strain>
    </source>
</reference>
<proteinExistence type="predicted"/>
<protein>
    <submittedName>
        <fullName evidence="2">Uncharacterized protein</fullName>
    </submittedName>
</protein>
<evidence type="ECO:0000313" key="3">
    <source>
        <dbReference type="Proteomes" id="UP001279734"/>
    </source>
</evidence>
<feature type="transmembrane region" description="Helical" evidence="1">
    <location>
        <begin position="75"/>
        <end position="95"/>
    </location>
</feature>
<keyword evidence="3" id="KW-1185">Reference proteome</keyword>
<sequence length="262" mass="29248">MNREEEDLQFLGFNGVYTESIKLLVITSSKVFTETALSLALPLSFLMCSLVLSSKIIATVAANDCFFTAMFSERAVYFLVKAAYFTVLLVFGLVYTSVFSSTEELTVKQMTGIIPKLWKHLTSAFLWTFAIVFIYNVLASFIFVIWAVFFRGDVEEPRKDLSCTKLLAASKHIPGLAKFLISKTSQPPRPHSELPDITSTCRWRAKTDIWAREMESPVVTGGPPCVGLGKAATLVDERAVLENDEEARVNEKSNPKISYTSQ</sequence>
<comment type="caution">
    <text evidence="2">The sequence shown here is derived from an EMBL/GenBank/DDBJ whole genome shotgun (WGS) entry which is preliminary data.</text>
</comment>
<evidence type="ECO:0000313" key="2">
    <source>
        <dbReference type="EMBL" id="GMH23971.1"/>
    </source>
</evidence>
<organism evidence="2 3">
    <name type="scientific">Nepenthes gracilis</name>
    <name type="common">Slender pitcher plant</name>
    <dbReference type="NCBI Taxonomy" id="150966"/>
    <lineage>
        <taxon>Eukaryota</taxon>
        <taxon>Viridiplantae</taxon>
        <taxon>Streptophyta</taxon>
        <taxon>Embryophyta</taxon>
        <taxon>Tracheophyta</taxon>
        <taxon>Spermatophyta</taxon>
        <taxon>Magnoliopsida</taxon>
        <taxon>eudicotyledons</taxon>
        <taxon>Gunneridae</taxon>
        <taxon>Pentapetalae</taxon>
        <taxon>Caryophyllales</taxon>
        <taxon>Nepenthaceae</taxon>
        <taxon>Nepenthes</taxon>
    </lineage>
</organism>
<dbReference type="AlphaFoldDB" id="A0AAD3Y1W7"/>
<keyword evidence="1" id="KW-1133">Transmembrane helix</keyword>